<organism evidence="1 2">
    <name type="scientific">Elysia crispata</name>
    <name type="common">lettuce slug</name>
    <dbReference type="NCBI Taxonomy" id="231223"/>
    <lineage>
        <taxon>Eukaryota</taxon>
        <taxon>Metazoa</taxon>
        <taxon>Spiralia</taxon>
        <taxon>Lophotrochozoa</taxon>
        <taxon>Mollusca</taxon>
        <taxon>Gastropoda</taxon>
        <taxon>Heterobranchia</taxon>
        <taxon>Euthyneura</taxon>
        <taxon>Panpulmonata</taxon>
        <taxon>Sacoglossa</taxon>
        <taxon>Placobranchoidea</taxon>
        <taxon>Plakobranchidae</taxon>
        <taxon>Elysia</taxon>
    </lineage>
</organism>
<name>A0AAE0Z1T2_9GAST</name>
<sequence>MPLSDSITPRKLEPMSIFMRLSLVCRGILRACVYQNWSDCGRRGRSADARLVTVSADEKQLPLPGCWSRSFASKRYFRTHLAFSGSAVSKFPEEVSSVPASVKSMTGLPRARDRLFYRLLAGA</sequence>
<comment type="caution">
    <text evidence="1">The sequence shown here is derived from an EMBL/GenBank/DDBJ whole genome shotgun (WGS) entry which is preliminary data.</text>
</comment>
<gene>
    <name evidence="1" type="ORF">RRG08_022811</name>
</gene>
<protein>
    <submittedName>
        <fullName evidence="1">Uncharacterized protein</fullName>
    </submittedName>
</protein>
<keyword evidence="2" id="KW-1185">Reference proteome</keyword>
<reference evidence="1" key="1">
    <citation type="journal article" date="2023" name="G3 (Bethesda)">
        <title>A reference genome for the long-term kleptoplast-retaining sea slug Elysia crispata morphotype clarki.</title>
        <authorList>
            <person name="Eastman K.E."/>
            <person name="Pendleton A.L."/>
            <person name="Shaikh M.A."/>
            <person name="Suttiyut T."/>
            <person name="Ogas R."/>
            <person name="Tomko P."/>
            <person name="Gavelis G."/>
            <person name="Widhalm J.R."/>
            <person name="Wisecaver J.H."/>
        </authorList>
    </citation>
    <scope>NUCLEOTIDE SEQUENCE</scope>
    <source>
        <strain evidence="1">ECLA1</strain>
    </source>
</reference>
<evidence type="ECO:0000313" key="1">
    <source>
        <dbReference type="EMBL" id="KAK3760526.1"/>
    </source>
</evidence>
<accession>A0AAE0Z1T2</accession>
<dbReference type="AlphaFoldDB" id="A0AAE0Z1T2"/>
<dbReference type="Proteomes" id="UP001283361">
    <property type="component" value="Unassembled WGS sequence"/>
</dbReference>
<evidence type="ECO:0000313" key="2">
    <source>
        <dbReference type="Proteomes" id="UP001283361"/>
    </source>
</evidence>
<proteinExistence type="predicted"/>
<dbReference type="EMBL" id="JAWDGP010004972">
    <property type="protein sequence ID" value="KAK3760526.1"/>
    <property type="molecule type" value="Genomic_DNA"/>
</dbReference>